<dbReference type="CDD" id="cd07184">
    <property type="entry name" value="E_set_Isoamylase_like_N"/>
    <property type="match status" value="1"/>
</dbReference>
<evidence type="ECO:0000256" key="1">
    <source>
        <dbReference type="ARBA" id="ARBA00010926"/>
    </source>
</evidence>
<gene>
    <name evidence="4" type="ORF">NITMOv2_1021</name>
</gene>
<dbReference type="SUPFAM" id="SSF81296">
    <property type="entry name" value="E set domains"/>
    <property type="match status" value="1"/>
</dbReference>
<dbReference type="GO" id="GO:0005975">
    <property type="term" value="P:carbohydrate metabolic process"/>
    <property type="evidence" value="ECO:0007669"/>
    <property type="project" value="InterPro"/>
</dbReference>
<dbReference type="EC" id="2.4.1.-" evidence="4"/>
<feature type="domain" description="Glycoside hydrolase family 13 N-terminal" evidence="3">
    <location>
        <begin position="149"/>
        <end position="207"/>
    </location>
</feature>
<keyword evidence="4" id="KW-0328">Glycosyltransferase</keyword>
<dbReference type="InterPro" id="IPR013783">
    <property type="entry name" value="Ig-like_fold"/>
</dbReference>
<keyword evidence="2" id="KW-0812">Transmembrane</keyword>
<dbReference type="InterPro" id="IPR014756">
    <property type="entry name" value="Ig_E-set"/>
</dbReference>
<dbReference type="Proteomes" id="UP000069205">
    <property type="component" value="Chromosome"/>
</dbReference>
<sequence>MTEQERLVQRFIDQELAPRERVQFLQAVEEDGTLRRQWLAMELVAAEAAQLPRLAPSARFVAQVCAKAMADRPSLGRRFMTFVTAPRVIEWNLAGAVVAASIAGLAIWGLLRIVPERTGEVVVTTQATQATAANEAQEPTVFVRLVLLQPQAQSVSVAGDFNGWNRALTQLERTDGGMWTATIPLKPGRYQYMFVIDGKHWIADPLASEDAGDGFGSTNAVLDVSI</sequence>
<dbReference type="InterPro" id="IPR050827">
    <property type="entry name" value="CRP1_MDG1_kinase"/>
</dbReference>
<comment type="similarity">
    <text evidence="1">Belongs to the 5'-AMP-activated protein kinase beta subunit family.</text>
</comment>
<organism evidence="4 5">
    <name type="scientific">Nitrospira moscoviensis</name>
    <dbReference type="NCBI Taxonomy" id="42253"/>
    <lineage>
        <taxon>Bacteria</taxon>
        <taxon>Pseudomonadati</taxon>
        <taxon>Nitrospirota</taxon>
        <taxon>Nitrospiria</taxon>
        <taxon>Nitrospirales</taxon>
        <taxon>Nitrospiraceae</taxon>
        <taxon>Nitrospira</taxon>
    </lineage>
</organism>
<accession>A0A0K2G926</accession>
<dbReference type="Pfam" id="PF02922">
    <property type="entry name" value="CBM_48"/>
    <property type="match status" value="1"/>
</dbReference>
<dbReference type="EMBL" id="CP011801">
    <property type="protein sequence ID" value="ALA57453.1"/>
    <property type="molecule type" value="Genomic_DNA"/>
</dbReference>
<keyword evidence="4" id="KW-0808">Transferase</keyword>
<dbReference type="AlphaFoldDB" id="A0A0K2G926"/>
<dbReference type="RefSeq" id="WP_053378792.1">
    <property type="nucleotide sequence ID" value="NZ_CP011801.1"/>
</dbReference>
<dbReference type="Gene3D" id="2.60.40.10">
    <property type="entry name" value="Immunoglobulins"/>
    <property type="match status" value="1"/>
</dbReference>
<evidence type="ECO:0000256" key="2">
    <source>
        <dbReference type="SAM" id="Phobius"/>
    </source>
</evidence>
<evidence type="ECO:0000313" key="5">
    <source>
        <dbReference type="Proteomes" id="UP000069205"/>
    </source>
</evidence>
<reference evidence="4 5" key="1">
    <citation type="journal article" date="2015" name="Proc. Natl. Acad. Sci. U.S.A.">
        <title>Expanded metabolic versatility of ubiquitous nitrite-oxidizing bacteria from the genus Nitrospira.</title>
        <authorList>
            <person name="Koch H."/>
            <person name="Lucker S."/>
            <person name="Albertsen M."/>
            <person name="Kitzinger K."/>
            <person name="Herbold C."/>
            <person name="Spieck E."/>
            <person name="Nielsen P.H."/>
            <person name="Wagner M."/>
            <person name="Daims H."/>
        </authorList>
    </citation>
    <scope>NUCLEOTIDE SEQUENCE [LARGE SCALE GENOMIC DNA]</scope>
    <source>
        <strain evidence="4 5">NSP M-1</strain>
    </source>
</reference>
<name>A0A0K2G926_NITMO</name>
<dbReference type="KEGG" id="nmv:NITMOv2_1021"/>
<evidence type="ECO:0000259" key="3">
    <source>
        <dbReference type="Pfam" id="PF02922"/>
    </source>
</evidence>
<dbReference type="OrthoDB" id="5451596at2"/>
<dbReference type="GO" id="GO:0004553">
    <property type="term" value="F:hydrolase activity, hydrolyzing O-glycosyl compounds"/>
    <property type="evidence" value="ECO:0007669"/>
    <property type="project" value="InterPro"/>
</dbReference>
<dbReference type="PATRIC" id="fig|42253.5.peg.1004"/>
<feature type="transmembrane region" description="Helical" evidence="2">
    <location>
        <begin position="88"/>
        <end position="111"/>
    </location>
</feature>
<keyword evidence="2" id="KW-1133">Transmembrane helix</keyword>
<keyword evidence="2" id="KW-0472">Membrane</keyword>
<protein>
    <submittedName>
        <fullName evidence="4">Putative Glycosyl hydrolase, family 13</fullName>
        <ecNumber evidence="4">2.4.1.-</ecNumber>
    </submittedName>
</protein>
<proteinExistence type="inferred from homology"/>
<evidence type="ECO:0000313" key="4">
    <source>
        <dbReference type="EMBL" id="ALA57453.1"/>
    </source>
</evidence>
<dbReference type="PANTHER" id="PTHR10343">
    <property type="entry name" value="5'-AMP-ACTIVATED PROTEIN KINASE , BETA SUBUNIT"/>
    <property type="match status" value="1"/>
</dbReference>
<dbReference type="GO" id="GO:0016757">
    <property type="term" value="F:glycosyltransferase activity"/>
    <property type="evidence" value="ECO:0007669"/>
    <property type="project" value="UniProtKB-KW"/>
</dbReference>
<dbReference type="STRING" id="42253.NITMOv2_1021"/>
<dbReference type="PANTHER" id="PTHR10343:SF84">
    <property type="entry name" value="5'-AMP-ACTIVATED PROTEIN KINASE SUBUNIT BETA-1"/>
    <property type="match status" value="1"/>
</dbReference>
<dbReference type="InterPro" id="IPR004193">
    <property type="entry name" value="Glyco_hydro_13_N"/>
</dbReference>
<keyword evidence="4" id="KW-0378">Hydrolase</keyword>
<keyword evidence="5" id="KW-1185">Reference proteome</keyword>